<evidence type="ECO:0000256" key="1">
    <source>
        <dbReference type="SAM" id="MobiDB-lite"/>
    </source>
</evidence>
<accession>A0A6G1QX31</accession>
<reference evidence="4" key="2">
    <citation type="submission" date="2019-02" db="EMBL/GenBank/DDBJ databases">
        <title>Opniocepnalus argus Var Kimnra genome.</title>
        <authorList>
            <person name="Zhou C."/>
            <person name="Xiao S."/>
        </authorList>
    </citation>
    <scope>NUCLEOTIDE SEQUENCE [LARGE SCALE GENOMIC DNA]</scope>
</reference>
<feature type="signal peptide" evidence="2">
    <location>
        <begin position="1"/>
        <end position="24"/>
    </location>
</feature>
<feature type="compositionally biased region" description="Polar residues" evidence="1">
    <location>
        <begin position="86"/>
        <end position="118"/>
    </location>
</feature>
<feature type="chain" id="PRO_5026040949" evidence="2">
    <location>
        <begin position="25"/>
        <end position="148"/>
    </location>
</feature>
<proteinExistence type="predicted"/>
<feature type="compositionally biased region" description="Low complexity" evidence="1">
    <location>
        <begin position="46"/>
        <end position="63"/>
    </location>
</feature>
<keyword evidence="4" id="KW-1185">Reference proteome</keyword>
<sequence length="148" mass="15122">MKTTEMLVLCVCLTFILGSTKGRAEPETGNQTDPTVATEQTPPPDNSTTPVTSSNHTSNTVTTGPPLSSSHPTVSSNTTATATSSQRPQATNGTTQNPGVTSSTNHNSTTGVAGSNTVSKTTIGGTAALFRGYSHLLVPVLSILIYSA</sequence>
<keyword evidence="2" id="KW-0732">Signal</keyword>
<organism evidence="3 4">
    <name type="scientific">Channa argus</name>
    <name type="common">Northern snakehead</name>
    <name type="synonym">Ophicephalus argus</name>
    <dbReference type="NCBI Taxonomy" id="215402"/>
    <lineage>
        <taxon>Eukaryota</taxon>
        <taxon>Metazoa</taxon>
        <taxon>Chordata</taxon>
        <taxon>Craniata</taxon>
        <taxon>Vertebrata</taxon>
        <taxon>Euteleostomi</taxon>
        <taxon>Actinopterygii</taxon>
        <taxon>Neopterygii</taxon>
        <taxon>Teleostei</taxon>
        <taxon>Neoteleostei</taxon>
        <taxon>Acanthomorphata</taxon>
        <taxon>Anabantaria</taxon>
        <taxon>Anabantiformes</taxon>
        <taxon>Channoidei</taxon>
        <taxon>Channidae</taxon>
        <taxon>Channa</taxon>
    </lineage>
</organism>
<reference evidence="3 4" key="1">
    <citation type="submission" date="2019-02" db="EMBL/GenBank/DDBJ databases">
        <title>Opniocepnalus argus genome.</title>
        <authorList>
            <person name="Zhou C."/>
            <person name="Xiao S."/>
        </authorList>
    </citation>
    <scope>NUCLEOTIDE SEQUENCE [LARGE SCALE GENOMIC DNA]</scope>
    <source>
        <strain evidence="3">OARG1902GOOAL</strain>
        <tissue evidence="3">Muscle</tissue>
    </source>
</reference>
<dbReference type="AlphaFoldDB" id="A0A6G1QX31"/>
<feature type="compositionally biased region" description="Low complexity" evidence="1">
    <location>
        <begin position="75"/>
        <end position="85"/>
    </location>
</feature>
<dbReference type="Proteomes" id="UP000503349">
    <property type="component" value="Chromosome 1"/>
</dbReference>
<feature type="compositionally biased region" description="Polar residues" evidence="1">
    <location>
        <begin position="28"/>
        <end position="40"/>
    </location>
</feature>
<name>A0A6G1QX31_CHAAH</name>
<evidence type="ECO:0000313" key="3">
    <source>
        <dbReference type="EMBL" id="KAF3707250.1"/>
    </source>
</evidence>
<evidence type="ECO:0000256" key="2">
    <source>
        <dbReference type="SAM" id="SignalP"/>
    </source>
</evidence>
<feature type="compositionally biased region" description="Polar residues" evidence="1">
    <location>
        <begin position="65"/>
        <end position="74"/>
    </location>
</feature>
<feature type="region of interest" description="Disordered" evidence="1">
    <location>
        <begin position="22"/>
        <end position="118"/>
    </location>
</feature>
<dbReference type="EMBL" id="CM015712">
    <property type="protein sequence ID" value="KAF3707250.1"/>
    <property type="molecule type" value="Genomic_DNA"/>
</dbReference>
<gene>
    <name evidence="3" type="ORF">EXN66_Car000423</name>
</gene>
<evidence type="ECO:0000313" key="4">
    <source>
        <dbReference type="Proteomes" id="UP000503349"/>
    </source>
</evidence>
<protein>
    <submittedName>
        <fullName evidence="3">Uncharacterized protein</fullName>
    </submittedName>
</protein>